<evidence type="ECO:0008006" key="3">
    <source>
        <dbReference type="Google" id="ProtNLM"/>
    </source>
</evidence>
<accession>A0A381YC13</accession>
<gene>
    <name evidence="2" type="ORF">METZ01_LOCUS127274</name>
</gene>
<proteinExistence type="predicted"/>
<reference evidence="2" key="1">
    <citation type="submission" date="2018-05" db="EMBL/GenBank/DDBJ databases">
        <authorList>
            <person name="Lanie J.A."/>
            <person name="Ng W.-L."/>
            <person name="Kazmierczak K.M."/>
            <person name="Andrzejewski T.M."/>
            <person name="Davidsen T.M."/>
            <person name="Wayne K.J."/>
            <person name="Tettelin H."/>
            <person name="Glass J.I."/>
            <person name="Rusch D."/>
            <person name="Podicherti R."/>
            <person name="Tsui H.-C.T."/>
            <person name="Winkler M.E."/>
        </authorList>
    </citation>
    <scope>NUCLEOTIDE SEQUENCE</scope>
</reference>
<dbReference type="InterPro" id="IPR010187">
    <property type="entry name" value="Various_sel_PB"/>
</dbReference>
<dbReference type="Pfam" id="PF07355">
    <property type="entry name" value="GRDB"/>
    <property type="match status" value="1"/>
</dbReference>
<dbReference type="EMBL" id="UINC01017842">
    <property type="protein sequence ID" value="SVA74420.1"/>
    <property type="molecule type" value="Genomic_DNA"/>
</dbReference>
<name>A0A381YC13_9ZZZZ</name>
<keyword evidence="1" id="KW-0560">Oxidoreductase</keyword>
<evidence type="ECO:0000313" key="2">
    <source>
        <dbReference type="EMBL" id="SVA74420.1"/>
    </source>
</evidence>
<protein>
    <recommendedName>
        <fullName evidence="3">Glycine/betaine/sarcosine/D-proline family reductase selenoprotein B</fullName>
    </recommendedName>
</protein>
<sequence>MQEDEQMKVVHYLNQFFAGIGGEEAADHPPEYREGPVGPGVRLDELFGGSAQVVGTLLAGDNYFSMNRAASIEVIEGLLRASGGEFLIAGPAFNAGRYGMACGEVCSLAMDRLGMPAFIAMSENNPAVELHRAKISILRTSESTSGMGQALEDMAAGASAYLGSGGDWSKASPLLISRGIRLNEVSPNRGSTRAIDLLLSKIEGRPYSTEWPLPDYDIVQPSDLEVANSQPLLALVTEGGLVPSGNPERLNSGRADRWFRYPVQNMARLMPDEFDIIHGGIDTTPSNENPNRMVPLDTAREQEPNGGFLLHEHVYSTTGNQGSMPAMRRIGDEIAAELHNAGVHAVIATST</sequence>
<dbReference type="NCBIfam" id="TIGR01918">
    <property type="entry name" value="various_sel_PB"/>
    <property type="match status" value="1"/>
</dbReference>
<organism evidence="2">
    <name type="scientific">marine metagenome</name>
    <dbReference type="NCBI Taxonomy" id="408172"/>
    <lineage>
        <taxon>unclassified sequences</taxon>
        <taxon>metagenomes</taxon>
        <taxon>ecological metagenomes</taxon>
    </lineage>
</organism>
<evidence type="ECO:0000256" key="1">
    <source>
        <dbReference type="ARBA" id="ARBA00023002"/>
    </source>
</evidence>
<dbReference type="AlphaFoldDB" id="A0A381YC13"/>
<dbReference type="GO" id="GO:0050485">
    <property type="term" value="F:oxidoreductase activity, acting on X-H and Y-H to form an X-Y bond, with a disulfide as acceptor"/>
    <property type="evidence" value="ECO:0007669"/>
    <property type="project" value="InterPro"/>
</dbReference>